<evidence type="ECO:0000313" key="2">
    <source>
        <dbReference type="Proteomes" id="UP000236182"/>
    </source>
</evidence>
<proteinExistence type="predicted"/>
<accession>A0A316WF53</accession>
<dbReference type="OrthoDB" id="1257926at2"/>
<comment type="caution">
    <text evidence="1">The sequence shown here is derived from an EMBL/GenBank/DDBJ whole genome shotgun (WGS) entry which is preliminary data.</text>
</comment>
<protein>
    <submittedName>
        <fullName evidence="1">Uncharacterized protein</fullName>
    </submittedName>
</protein>
<reference evidence="1" key="1">
    <citation type="submission" date="2018-04" db="EMBL/GenBank/DDBJ databases">
        <title>Draft Genome Sequences of Chryseobacterium lactis NCTC11390T isolated from milk, Chryseobacterium oncorhynchi 701B-08T from rainbow trout, and Chryseobacterium viscerum 687B-08T from diseased fish.</title>
        <authorList>
            <person name="Jeong J.-J."/>
            <person name="Lee Y.J."/>
            <person name="Pathiraja D."/>
            <person name="Park B."/>
            <person name="Choi I.-G."/>
            <person name="Kim K.D."/>
        </authorList>
    </citation>
    <scope>NUCLEOTIDE SEQUENCE [LARGE SCALE GENOMIC DNA]</scope>
    <source>
        <strain evidence="1">701B-08</strain>
    </source>
</reference>
<evidence type="ECO:0000313" key="1">
    <source>
        <dbReference type="EMBL" id="PWN60054.1"/>
    </source>
</evidence>
<dbReference type="EMBL" id="PPEI02000009">
    <property type="protein sequence ID" value="PWN60054.1"/>
    <property type="molecule type" value="Genomic_DNA"/>
</dbReference>
<sequence length="59" mass="6899">MNEKPYKTKNSANDLYNVYVNRELLHEYKNGSKITEGIYDLANKGSNQKWDKMVVLDCN</sequence>
<gene>
    <name evidence="1" type="ORF">C1638_021030</name>
</gene>
<name>A0A316WF53_9FLAO</name>
<dbReference type="RefSeq" id="WP_109623899.1">
    <property type="nucleotide sequence ID" value="NZ_PPEI02000009.1"/>
</dbReference>
<dbReference type="AlphaFoldDB" id="A0A316WF53"/>
<organism evidence="1 2">
    <name type="scientific">Chryseobacterium oncorhynchi</name>
    <dbReference type="NCBI Taxonomy" id="741074"/>
    <lineage>
        <taxon>Bacteria</taxon>
        <taxon>Pseudomonadati</taxon>
        <taxon>Bacteroidota</taxon>
        <taxon>Flavobacteriia</taxon>
        <taxon>Flavobacteriales</taxon>
        <taxon>Weeksellaceae</taxon>
        <taxon>Chryseobacterium group</taxon>
        <taxon>Chryseobacterium</taxon>
    </lineage>
</organism>
<keyword evidence="2" id="KW-1185">Reference proteome</keyword>
<dbReference type="Proteomes" id="UP000236182">
    <property type="component" value="Unassembled WGS sequence"/>
</dbReference>